<feature type="compositionally biased region" description="Polar residues" evidence="2">
    <location>
        <begin position="439"/>
        <end position="453"/>
    </location>
</feature>
<dbReference type="SUPFAM" id="SSF56219">
    <property type="entry name" value="DNase I-like"/>
    <property type="match status" value="1"/>
</dbReference>
<dbReference type="Gramene" id="RZC72338">
    <property type="protein sequence ID" value="RZC72338"/>
    <property type="gene ID" value="C5167_035540"/>
</dbReference>
<reference evidence="4 5" key="1">
    <citation type="journal article" date="2018" name="Science">
        <title>The opium poppy genome and morphinan production.</title>
        <authorList>
            <person name="Guo L."/>
            <person name="Winzer T."/>
            <person name="Yang X."/>
            <person name="Li Y."/>
            <person name="Ning Z."/>
            <person name="He Z."/>
            <person name="Teodor R."/>
            <person name="Lu Y."/>
            <person name="Bowser T.A."/>
            <person name="Graham I.A."/>
            <person name="Ye K."/>
        </authorList>
    </citation>
    <scope>NUCLEOTIDE SEQUENCE [LARGE SCALE GENOMIC DNA]</scope>
    <source>
        <strain evidence="5">cv. HN1</strain>
        <tissue evidence="4">Leaves</tissue>
    </source>
</reference>
<keyword evidence="1" id="KW-0479">Metal-binding</keyword>
<feature type="compositionally biased region" description="Low complexity" evidence="2">
    <location>
        <begin position="379"/>
        <end position="389"/>
    </location>
</feature>
<evidence type="ECO:0000313" key="4">
    <source>
        <dbReference type="EMBL" id="RZC72338.1"/>
    </source>
</evidence>
<accession>A0A4Y7KJU8</accession>
<evidence type="ECO:0000256" key="2">
    <source>
        <dbReference type="SAM" id="MobiDB-lite"/>
    </source>
</evidence>
<dbReference type="STRING" id="3469.A0A4Y7KJU8"/>
<evidence type="ECO:0000313" key="5">
    <source>
        <dbReference type="Proteomes" id="UP000316621"/>
    </source>
</evidence>
<dbReference type="Pfam" id="PF03372">
    <property type="entry name" value="Exo_endo_phos"/>
    <property type="match status" value="1"/>
</dbReference>
<organism evidence="4 5">
    <name type="scientific">Papaver somniferum</name>
    <name type="common">Opium poppy</name>
    <dbReference type="NCBI Taxonomy" id="3469"/>
    <lineage>
        <taxon>Eukaryota</taxon>
        <taxon>Viridiplantae</taxon>
        <taxon>Streptophyta</taxon>
        <taxon>Embryophyta</taxon>
        <taxon>Tracheophyta</taxon>
        <taxon>Spermatophyta</taxon>
        <taxon>Magnoliopsida</taxon>
        <taxon>Ranunculales</taxon>
        <taxon>Papaveraceae</taxon>
        <taxon>Papaveroideae</taxon>
        <taxon>Papaver</taxon>
    </lineage>
</organism>
<dbReference type="OMA" id="RRINNIM"/>
<keyword evidence="1" id="KW-0863">Zinc-finger</keyword>
<dbReference type="GO" id="GO:0008270">
    <property type="term" value="F:zinc ion binding"/>
    <property type="evidence" value="ECO:0007669"/>
    <property type="project" value="UniProtKB-KW"/>
</dbReference>
<feature type="compositionally biased region" description="Basic and acidic residues" evidence="2">
    <location>
        <begin position="390"/>
        <end position="404"/>
    </location>
</feature>
<dbReference type="Gene3D" id="3.60.10.10">
    <property type="entry name" value="Endonuclease/exonuclease/phosphatase"/>
    <property type="match status" value="1"/>
</dbReference>
<feature type="compositionally biased region" description="Basic and acidic residues" evidence="2">
    <location>
        <begin position="423"/>
        <end position="437"/>
    </location>
</feature>
<dbReference type="InterPro" id="IPR036691">
    <property type="entry name" value="Endo/exonu/phosph_ase_sf"/>
</dbReference>
<keyword evidence="5" id="KW-1185">Reference proteome</keyword>
<dbReference type="Gene3D" id="3.30.420.10">
    <property type="entry name" value="Ribonuclease H-like superfamily/Ribonuclease H"/>
    <property type="match status" value="1"/>
</dbReference>
<dbReference type="InterPro" id="IPR036397">
    <property type="entry name" value="RNaseH_sf"/>
</dbReference>
<dbReference type="InterPro" id="IPR040256">
    <property type="entry name" value="At4g02000-like"/>
</dbReference>
<gene>
    <name evidence="4" type="ORF">C5167_035540</name>
</gene>
<feature type="compositionally biased region" description="Basic and acidic residues" evidence="2">
    <location>
        <begin position="493"/>
        <end position="504"/>
    </location>
</feature>
<dbReference type="EMBL" id="CM010721">
    <property type="protein sequence ID" value="RZC72338.1"/>
    <property type="molecule type" value="Genomic_DNA"/>
</dbReference>
<dbReference type="Proteomes" id="UP000316621">
    <property type="component" value="Chromosome 7"/>
</dbReference>
<evidence type="ECO:0000259" key="3">
    <source>
        <dbReference type="PROSITE" id="PS50158"/>
    </source>
</evidence>
<dbReference type="CDD" id="cd06222">
    <property type="entry name" value="RNase_H_like"/>
    <property type="match status" value="1"/>
</dbReference>
<feature type="compositionally biased region" description="Polar residues" evidence="2">
    <location>
        <begin position="363"/>
        <end position="378"/>
    </location>
</feature>
<dbReference type="InterPro" id="IPR005135">
    <property type="entry name" value="Endo/exonuclease/phosphatase"/>
</dbReference>
<dbReference type="GO" id="GO:0004523">
    <property type="term" value="F:RNA-DNA hybrid ribonuclease activity"/>
    <property type="evidence" value="ECO:0007669"/>
    <property type="project" value="InterPro"/>
</dbReference>
<dbReference type="PROSITE" id="PS50158">
    <property type="entry name" value="ZF_CCHC"/>
    <property type="match status" value="1"/>
</dbReference>
<name>A0A4Y7KJU8_PAPSO</name>
<dbReference type="PANTHER" id="PTHR31286">
    <property type="entry name" value="GLYCINE-RICH CELL WALL STRUCTURAL PROTEIN 1.8-LIKE"/>
    <property type="match status" value="1"/>
</dbReference>
<dbReference type="PANTHER" id="PTHR31286:SF99">
    <property type="entry name" value="DUF4283 DOMAIN-CONTAINING PROTEIN"/>
    <property type="match status" value="1"/>
</dbReference>
<feature type="region of interest" description="Disordered" evidence="2">
    <location>
        <begin position="323"/>
        <end position="460"/>
    </location>
</feature>
<sequence length="1364" mass="153157">MNCGIPLHALLEGPWFVNGHHLAMMRWSADFKPSVSSINRTVVWVRLPELPLEYYDEKVLSDVASKLGKLIKIDKTTELVLRGRFARLCIEVDTNVALKSLVKICAIRQQVEYEGISLICFNCGRINHKKDNCPKLQSTNATNIGSQSAVEAAVQVEKSDGCGPWMLVSNRKQKSRVKDGRNGVNHKLMNAGTQGQGSMEGADGQWKIVNRNVKGSANMKSQNMAVQDGKDMRTNLARNTKGCGKDSYDNSRQNDSFKLLRRNNGNAFSIMVLQIIDENGANIRAKNVAYKGKSKVQVTHTNIEDEQPKRASEFIFSSIKKHVGRGVDGGRSNGEKSSRRIVSNAKQFNRADNGSRNKDGPDVSTNGGSKPASETTLISSASAGSCSRASEFERNGGSHSKDFDPNQVFSFQMDTRGPNRVSRGRENRSRVRFKDVARGNSSRSSIPTTSGDTSNHKKLKRTVAVRDDAHCEMRFGTGNQQGLQDTIQSNGGDESRYEADGKGLDRPSFKRVMKQLIKKHKPSIVALLETRTIVEHATELVGKLGFNSYIIVDPCGFSGAMCILWNEEEVEIKATSNSRWAVHAVVTTKLQKPWILSSIHASTNKVNRKRVWDEMAGIAEIQNADWMVMGDLNIIASVNKKVGGRIPKASKMEELKNVINQCGIIDLGAHGPRWTWNNKRTGMANIKERLDRVLANPQWCSRFPNAQVIHLSYFDSDHRAILIDLEPKRVFKKIPYRLEAIWTEDQRFNDVVKKAWQSDLPEIRNAMNHLGSHKSPGPDGLQGFFFSKYWEHVGPCVVKFIKDFFINGQMDHRRNKAYISLIPKKVCPNTIKEWSGQHISDARSTLLTSANLGRSFSRGMAAALKVQTTNDPGKYLGIPLQWGRINISTLNDLVEKLAKRLQRWKSKTLNMAGRTTLVRAVLDHVSNHVMNMLKLPQGLLSRLNKYKRNFLWGGDRENRSLHILKWEKVSRPLEYGGLGVRDLELNNLALLSKMAWRVFENSESDVSKLLKAKYHSDSYFWVCEAKKRSSVSWRSILKGRGVIKDCIRWNISDGASVNLWNDPWLYDFPMSAIANNENNLSLPNLKVKDIIDPQSISWNLNAIDGLINAHVADDIKAIPVAGNGGQADQLVWSRSKCGSVTVKDAAVGPPWRKIQNWKGFTPTANELSPTTLKSWCKFDGRIGGIEWQHIIPFLLKCQFLGFSQEVVVTNLTVMVHPTIWAWLELVASSVEIKGVFRHVSLTIFSRMTTTCPKCGRLAEEIGVKNLEVESDSTYAIQLYNEEVHIPWSFRYLIEDIKILKTKFESISFQQRYREANSVTDYLAKGGAAKEMEGIWFSQPPDAIRHLVSDDLAGRAEVRGVRVVC</sequence>
<feature type="compositionally biased region" description="Polar residues" evidence="2">
    <location>
        <begin position="477"/>
        <end position="492"/>
    </location>
</feature>
<evidence type="ECO:0000256" key="1">
    <source>
        <dbReference type="PROSITE-ProRule" id="PRU00047"/>
    </source>
</evidence>
<dbReference type="InterPro" id="IPR002156">
    <property type="entry name" value="RNaseH_domain"/>
</dbReference>
<feature type="compositionally biased region" description="Polar residues" evidence="2">
    <location>
        <begin position="340"/>
        <end position="352"/>
    </location>
</feature>
<dbReference type="Pfam" id="PF13456">
    <property type="entry name" value="RVT_3"/>
    <property type="match status" value="1"/>
</dbReference>
<keyword evidence="1" id="KW-0862">Zinc</keyword>
<dbReference type="InterPro" id="IPR044730">
    <property type="entry name" value="RNase_H-like_dom_plant"/>
</dbReference>
<dbReference type="InterPro" id="IPR001878">
    <property type="entry name" value="Znf_CCHC"/>
</dbReference>
<dbReference type="GO" id="GO:0003676">
    <property type="term" value="F:nucleic acid binding"/>
    <property type="evidence" value="ECO:0007669"/>
    <property type="project" value="InterPro"/>
</dbReference>
<feature type="domain" description="CCHC-type" evidence="3">
    <location>
        <begin position="120"/>
        <end position="135"/>
    </location>
</feature>
<feature type="region of interest" description="Disordered" evidence="2">
    <location>
        <begin position="475"/>
        <end position="504"/>
    </location>
</feature>
<proteinExistence type="predicted"/>
<protein>
    <recommendedName>
        <fullName evidence="3">CCHC-type domain-containing protein</fullName>
    </recommendedName>
</protein>